<reference evidence="2 3" key="1">
    <citation type="journal article" date="2014" name="BMC Genomics">
        <title>Genome sequencing of four Aureobasidium pullulans varieties: biotechnological potential, stress tolerance, and description of new species.</title>
        <authorList>
            <person name="Gostin Ar C."/>
            <person name="Ohm R.A."/>
            <person name="Kogej T."/>
            <person name="Sonjak S."/>
            <person name="Turk M."/>
            <person name="Zajc J."/>
            <person name="Zalar P."/>
            <person name="Grube M."/>
            <person name="Sun H."/>
            <person name="Han J."/>
            <person name="Sharma A."/>
            <person name="Chiniquy J."/>
            <person name="Ngan C.Y."/>
            <person name="Lipzen A."/>
            <person name="Barry K."/>
            <person name="Grigoriev I.V."/>
            <person name="Gunde-Cimerman N."/>
        </authorList>
    </citation>
    <scope>NUCLEOTIDE SEQUENCE [LARGE SCALE GENOMIC DNA]</scope>
    <source>
        <strain evidence="2 3">EXF-2481</strain>
    </source>
</reference>
<keyword evidence="1" id="KW-1133">Transmembrane helix</keyword>
<gene>
    <name evidence="2" type="ORF">AUEXF2481DRAFT_225141</name>
</gene>
<evidence type="ECO:0000256" key="1">
    <source>
        <dbReference type="SAM" id="Phobius"/>
    </source>
</evidence>
<dbReference type="RefSeq" id="XP_013343634.1">
    <property type="nucleotide sequence ID" value="XM_013488180.1"/>
</dbReference>
<evidence type="ECO:0000313" key="2">
    <source>
        <dbReference type="EMBL" id="KEQ94896.1"/>
    </source>
</evidence>
<protein>
    <submittedName>
        <fullName evidence="2">Uncharacterized protein</fullName>
    </submittedName>
</protein>
<evidence type="ECO:0000313" key="3">
    <source>
        <dbReference type="Proteomes" id="UP000030641"/>
    </source>
</evidence>
<dbReference type="Proteomes" id="UP000030641">
    <property type="component" value="Unassembled WGS sequence"/>
</dbReference>
<proteinExistence type="predicted"/>
<feature type="transmembrane region" description="Helical" evidence="1">
    <location>
        <begin position="22"/>
        <end position="43"/>
    </location>
</feature>
<dbReference type="GeneID" id="25362644"/>
<keyword evidence="1" id="KW-0472">Membrane</keyword>
<name>A0A074Z7N4_AURSE</name>
<dbReference type="EMBL" id="KL584760">
    <property type="protein sequence ID" value="KEQ94896.1"/>
    <property type="molecule type" value="Genomic_DNA"/>
</dbReference>
<accession>A0A074Z7N4</accession>
<keyword evidence="1" id="KW-0812">Transmembrane</keyword>
<organism evidence="2 3">
    <name type="scientific">Aureobasidium subglaciale (strain EXF-2481)</name>
    <name type="common">Aureobasidium pullulans var. subglaciale</name>
    <dbReference type="NCBI Taxonomy" id="1043005"/>
    <lineage>
        <taxon>Eukaryota</taxon>
        <taxon>Fungi</taxon>
        <taxon>Dikarya</taxon>
        <taxon>Ascomycota</taxon>
        <taxon>Pezizomycotina</taxon>
        <taxon>Dothideomycetes</taxon>
        <taxon>Dothideomycetidae</taxon>
        <taxon>Dothideales</taxon>
        <taxon>Saccotheciaceae</taxon>
        <taxon>Aureobasidium</taxon>
    </lineage>
</organism>
<sequence>MVLFGFASVVCVRLLVVDRGSRLLLCLPFFLVIRLLMLLLPIFKAQLRALKHRTQKCRSLNDGSEERMELLVVGGILSCQVVKHFSHTSLALYRYQFAALSSKLYVDSESKQTKHELSPRVFVCKCLPQYNRRVTELAKEPSR</sequence>
<dbReference type="AlphaFoldDB" id="A0A074Z7N4"/>
<dbReference type="InParanoid" id="A0A074Z7N4"/>
<keyword evidence="3" id="KW-1185">Reference proteome</keyword>
<dbReference type="HOGENOM" id="CLU_1805797_0_0_1"/>